<dbReference type="EMBL" id="MU004198">
    <property type="protein sequence ID" value="KAF2489813.1"/>
    <property type="molecule type" value="Genomic_DNA"/>
</dbReference>
<accession>A0A6A6QDT6</accession>
<reference evidence="2" key="1">
    <citation type="journal article" date="2020" name="Stud. Mycol.">
        <title>101 Dothideomycetes genomes: a test case for predicting lifestyles and emergence of pathogens.</title>
        <authorList>
            <person name="Haridas S."/>
            <person name="Albert R."/>
            <person name="Binder M."/>
            <person name="Bloem J."/>
            <person name="Labutti K."/>
            <person name="Salamov A."/>
            <person name="Andreopoulos B."/>
            <person name="Baker S."/>
            <person name="Barry K."/>
            <person name="Bills G."/>
            <person name="Bluhm B."/>
            <person name="Cannon C."/>
            <person name="Castanera R."/>
            <person name="Culley D."/>
            <person name="Daum C."/>
            <person name="Ezra D."/>
            <person name="Gonzalez J."/>
            <person name="Henrissat B."/>
            <person name="Kuo A."/>
            <person name="Liang C."/>
            <person name="Lipzen A."/>
            <person name="Lutzoni F."/>
            <person name="Magnuson J."/>
            <person name="Mondo S."/>
            <person name="Nolan M."/>
            <person name="Ohm R."/>
            <person name="Pangilinan J."/>
            <person name="Park H.-J."/>
            <person name="Ramirez L."/>
            <person name="Alfaro M."/>
            <person name="Sun H."/>
            <person name="Tritt A."/>
            <person name="Yoshinaga Y."/>
            <person name="Zwiers L.-H."/>
            <person name="Turgeon B."/>
            <person name="Goodwin S."/>
            <person name="Spatafora J."/>
            <person name="Crous P."/>
            <person name="Grigoriev I."/>
        </authorList>
    </citation>
    <scope>NUCLEOTIDE SEQUENCE</scope>
    <source>
        <strain evidence="2">CBS 269.34</strain>
    </source>
</reference>
<dbReference type="AlphaFoldDB" id="A0A6A6QDT6"/>
<name>A0A6A6QDT6_9PEZI</name>
<keyword evidence="1" id="KW-1133">Transmembrane helix</keyword>
<keyword evidence="1" id="KW-0472">Membrane</keyword>
<keyword evidence="1" id="KW-0812">Transmembrane</keyword>
<evidence type="ECO:0000256" key="1">
    <source>
        <dbReference type="SAM" id="Phobius"/>
    </source>
</evidence>
<proteinExistence type="predicted"/>
<dbReference type="Proteomes" id="UP000799750">
    <property type="component" value="Unassembled WGS sequence"/>
</dbReference>
<sequence>MSLQLMILATIQTALASLALSLLVLLMHPKRQKPICRRRLNIRWRDCGGLFRYLPAHAVACSSRSAFRIGLCSSISCNLCWPLYSYPFPVLFSPVLSSGLGLKVVTAWCLKYMASCSVASPSAWS</sequence>
<protein>
    <submittedName>
        <fullName evidence="2">Uncharacterized protein</fullName>
    </submittedName>
</protein>
<keyword evidence="3" id="KW-1185">Reference proteome</keyword>
<evidence type="ECO:0000313" key="2">
    <source>
        <dbReference type="EMBL" id="KAF2489813.1"/>
    </source>
</evidence>
<organism evidence="2 3">
    <name type="scientific">Lophium mytilinum</name>
    <dbReference type="NCBI Taxonomy" id="390894"/>
    <lineage>
        <taxon>Eukaryota</taxon>
        <taxon>Fungi</taxon>
        <taxon>Dikarya</taxon>
        <taxon>Ascomycota</taxon>
        <taxon>Pezizomycotina</taxon>
        <taxon>Dothideomycetes</taxon>
        <taxon>Pleosporomycetidae</taxon>
        <taxon>Mytilinidiales</taxon>
        <taxon>Mytilinidiaceae</taxon>
        <taxon>Lophium</taxon>
    </lineage>
</organism>
<evidence type="ECO:0000313" key="3">
    <source>
        <dbReference type="Proteomes" id="UP000799750"/>
    </source>
</evidence>
<feature type="transmembrane region" description="Helical" evidence="1">
    <location>
        <begin position="6"/>
        <end position="28"/>
    </location>
</feature>
<gene>
    <name evidence="2" type="ORF">BU16DRAFT_164943</name>
</gene>